<accession>A0AAD4GPN6</accession>
<dbReference type="Proteomes" id="UP001194746">
    <property type="component" value="Unassembled WGS sequence"/>
</dbReference>
<evidence type="ECO:0000259" key="2">
    <source>
        <dbReference type="PROSITE" id="PS50090"/>
    </source>
</evidence>
<feature type="region of interest" description="Disordered" evidence="1">
    <location>
        <begin position="1"/>
        <end position="97"/>
    </location>
</feature>
<feature type="compositionally biased region" description="Polar residues" evidence="1">
    <location>
        <begin position="80"/>
        <end position="97"/>
    </location>
</feature>
<dbReference type="Gene3D" id="1.10.10.60">
    <property type="entry name" value="Homeodomain-like"/>
    <property type="match status" value="1"/>
</dbReference>
<dbReference type="AlphaFoldDB" id="A0AAD4GPN6"/>
<feature type="compositionally biased region" description="Basic and acidic residues" evidence="1">
    <location>
        <begin position="310"/>
        <end position="319"/>
    </location>
</feature>
<feature type="compositionally biased region" description="Low complexity" evidence="1">
    <location>
        <begin position="15"/>
        <end position="26"/>
    </location>
</feature>
<sequence>MPPVFHVDGFRRWTPPSRQKSSPSQPARLHPPSNRFPAIKHPQAPLSQESPVPKHQLPARPPAAVCVNANPVELTDTSRDPQSPSQKSSGLASDTMLVTPSDTECTVRLEQPPKNRVIPSSNLDLATSWDVAHNAPIEEPSFRGHIARYIPHPSVSGSDDSLQELVQPVYELYEQNDVPIDPVILTSSGPWQMEDEDRHIHAEDVIISGTIGSYPDPPPIVYDTHSQFLHSSADPEMHEEISLSDSPIHSHKRSQHLIDGNDIEDTPTTQSRQPRMGKIAEPNESPLGDSQKKSSRDDMNRAGPHKRSLGKTDKPEKESCKRKRQRRNVTSSTETSHTSLRSHFLSLPTNERLEFLSWLFEGALPHCTSEPRMVACGPSETPKVDAQVRKQVHWAHPPNPVESRDSNNVRLKKSRKSLRWSPDESDLLLELRRDRKLPWSDVTKLFSDQYPGRSQGSIQVYWSTSLKKRL</sequence>
<feature type="region of interest" description="Disordered" evidence="1">
    <location>
        <begin position="234"/>
        <end position="340"/>
    </location>
</feature>
<gene>
    <name evidence="3" type="ORF">FE257_003376</name>
</gene>
<dbReference type="PROSITE" id="PS50090">
    <property type="entry name" value="MYB_LIKE"/>
    <property type="match status" value="1"/>
</dbReference>
<feature type="compositionally biased region" description="Polar residues" evidence="1">
    <location>
        <begin position="328"/>
        <end position="340"/>
    </location>
</feature>
<organism evidence="3 4">
    <name type="scientific">Aspergillus nanangensis</name>
    <dbReference type="NCBI Taxonomy" id="2582783"/>
    <lineage>
        <taxon>Eukaryota</taxon>
        <taxon>Fungi</taxon>
        <taxon>Dikarya</taxon>
        <taxon>Ascomycota</taxon>
        <taxon>Pezizomycotina</taxon>
        <taxon>Eurotiomycetes</taxon>
        <taxon>Eurotiomycetidae</taxon>
        <taxon>Eurotiales</taxon>
        <taxon>Aspergillaceae</taxon>
        <taxon>Aspergillus</taxon>
        <taxon>Aspergillus subgen. Circumdati</taxon>
    </lineage>
</organism>
<evidence type="ECO:0000256" key="1">
    <source>
        <dbReference type="SAM" id="MobiDB-lite"/>
    </source>
</evidence>
<reference evidence="3" key="1">
    <citation type="journal article" date="2019" name="Beilstein J. Org. Chem.">
        <title>Nanangenines: drimane sesquiterpenoids as the dominant metabolite cohort of a novel Australian fungus, Aspergillus nanangensis.</title>
        <authorList>
            <person name="Lacey H.J."/>
            <person name="Gilchrist C.L.M."/>
            <person name="Crombie A."/>
            <person name="Kalaitzis J.A."/>
            <person name="Vuong D."/>
            <person name="Rutledge P.J."/>
            <person name="Turner P."/>
            <person name="Pitt J.I."/>
            <person name="Lacey E."/>
            <person name="Chooi Y.H."/>
            <person name="Piggott A.M."/>
        </authorList>
    </citation>
    <scope>NUCLEOTIDE SEQUENCE</scope>
    <source>
        <strain evidence="3">MST-FP2251</strain>
    </source>
</reference>
<protein>
    <recommendedName>
        <fullName evidence="2">Myb-like domain-containing protein</fullName>
    </recommendedName>
</protein>
<dbReference type="InterPro" id="IPR001005">
    <property type="entry name" value="SANT/Myb"/>
</dbReference>
<name>A0AAD4GPN6_ASPNN</name>
<dbReference type="EMBL" id="VCAU01000160">
    <property type="protein sequence ID" value="KAF9883543.1"/>
    <property type="molecule type" value="Genomic_DNA"/>
</dbReference>
<comment type="caution">
    <text evidence="3">The sequence shown here is derived from an EMBL/GenBank/DDBJ whole genome shotgun (WGS) entry which is preliminary data.</text>
</comment>
<reference evidence="3" key="2">
    <citation type="submission" date="2020-02" db="EMBL/GenBank/DDBJ databases">
        <authorList>
            <person name="Gilchrist C.L.M."/>
            <person name="Chooi Y.-H."/>
        </authorList>
    </citation>
    <scope>NUCLEOTIDE SEQUENCE</scope>
    <source>
        <strain evidence="3">MST-FP2251</strain>
    </source>
</reference>
<proteinExistence type="predicted"/>
<evidence type="ECO:0000313" key="3">
    <source>
        <dbReference type="EMBL" id="KAF9883543.1"/>
    </source>
</evidence>
<keyword evidence="4" id="KW-1185">Reference proteome</keyword>
<feature type="domain" description="Myb-like" evidence="2">
    <location>
        <begin position="412"/>
        <end position="466"/>
    </location>
</feature>
<evidence type="ECO:0000313" key="4">
    <source>
        <dbReference type="Proteomes" id="UP001194746"/>
    </source>
</evidence>
<feature type="compositionally biased region" description="Basic and acidic residues" evidence="1">
    <location>
        <begin position="290"/>
        <end position="300"/>
    </location>
</feature>